<dbReference type="RefSeq" id="WP_179921254.1">
    <property type="nucleotide sequence ID" value="NZ_CP058909.1"/>
</dbReference>
<reference evidence="4 5" key="1">
    <citation type="submission" date="2020-07" db="EMBL/GenBank/DDBJ databases">
        <title>Halosimplex litoreum sp. nov. and Halosimplex rubrum sp. nov., isolated from different salt environments.</title>
        <authorList>
            <person name="Cui H."/>
        </authorList>
    </citation>
    <scope>NUCLEOTIDE SEQUENCE [LARGE SCALE GENOMIC DNA]</scope>
    <source>
        <strain evidence="4 5">R2</strain>
    </source>
</reference>
<dbReference type="Proteomes" id="UP000509346">
    <property type="component" value="Chromosome"/>
</dbReference>
<dbReference type="InterPro" id="IPR058477">
    <property type="entry name" value="DUF8163"/>
</dbReference>
<evidence type="ECO:0000256" key="1">
    <source>
        <dbReference type="SAM" id="MobiDB-lite"/>
    </source>
</evidence>
<feature type="transmembrane region" description="Helical" evidence="2">
    <location>
        <begin position="33"/>
        <end position="64"/>
    </location>
</feature>
<feature type="domain" description="DUF8163" evidence="3">
    <location>
        <begin position="28"/>
        <end position="148"/>
    </location>
</feature>
<keyword evidence="2" id="KW-0812">Transmembrane</keyword>
<dbReference type="Pfam" id="PF26496">
    <property type="entry name" value="DUF8163"/>
    <property type="match status" value="1"/>
</dbReference>
<feature type="transmembrane region" description="Helical" evidence="2">
    <location>
        <begin position="70"/>
        <end position="103"/>
    </location>
</feature>
<feature type="compositionally biased region" description="Basic and acidic residues" evidence="1">
    <location>
        <begin position="8"/>
        <end position="23"/>
    </location>
</feature>
<feature type="transmembrane region" description="Helical" evidence="2">
    <location>
        <begin position="139"/>
        <end position="162"/>
    </location>
</feature>
<keyword evidence="5" id="KW-1185">Reference proteome</keyword>
<name>A0A7D5TAF7_9EURY</name>
<keyword evidence="2" id="KW-1133">Transmembrane helix</keyword>
<gene>
    <name evidence="4" type="ORF">HZS54_06795</name>
</gene>
<evidence type="ECO:0000313" key="4">
    <source>
        <dbReference type="EMBL" id="QLH81349.1"/>
    </source>
</evidence>
<dbReference type="KEGG" id="hpel:HZS54_06795"/>
<sequence length="171" mass="17453">MSSTVGDTRSERTDKRSATPSWADDRWRSGADLVVFAAVGAAFWWVAGVPGVAVTVLLALAWVVLPNVAVFVIGQFAVVALVPSEAALASTALPMVALGGLLVTTTITGSRLRDALAVVVSLALVGAVAAVTYGLTGILWLAVLGVLLASAVGFVSLDLIALSEFGETDES</sequence>
<evidence type="ECO:0000259" key="3">
    <source>
        <dbReference type="Pfam" id="PF26496"/>
    </source>
</evidence>
<feature type="region of interest" description="Disordered" evidence="1">
    <location>
        <begin position="1"/>
        <end position="23"/>
    </location>
</feature>
<evidence type="ECO:0000313" key="5">
    <source>
        <dbReference type="Proteomes" id="UP000509346"/>
    </source>
</evidence>
<accession>A0A7D5TAF7</accession>
<feature type="transmembrane region" description="Helical" evidence="2">
    <location>
        <begin position="115"/>
        <end position="133"/>
    </location>
</feature>
<organism evidence="4 5">
    <name type="scientific">Halosimplex pelagicum</name>
    <dbReference type="NCBI Taxonomy" id="869886"/>
    <lineage>
        <taxon>Archaea</taxon>
        <taxon>Methanobacteriati</taxon>
        <taxon>Methanobacteriota</taxon>
        <taxon>Stenosarchaea group</taxon>
        <taxon>Halobacteria</taxon>
        <taxon>Halobacteriales</taxon>
        <taxon>Haloarculaceae</taxon>
        <taxon>Halosimplex</taxon>
    </lineage>
</organism>
<dbReference type="GeneID" id="56082282"/>
<evidence type="ECO:0000256" key="2">
    <source>
        <dbReference type="SAM" id="Phobius"/>
    </source>
</evidence>
<dbReference type="EMBL" id="CP058909">
    <property type="protein sequence ID" value="QLH81349.1"/>
    <property type="molecule type" value="Genomic_DNA"/>
</dbReference>
<dbReference type="AlphaFoldDB" id="A0A7D5TAF7"/>
<protein>
    <recommendedName>
        <fullName evidence="3">DUF8163 domain-containing protein</fullName>
    </recommendedName>
</protein>
<proteinExistence type="predicted"/>
<keyword evidence="2" id="KW-0472">Membrane</keyword>